<proteinExistence type="predicted"/>
<dbReference type="EMBL" id="BGZK01003632">
    <property type="protein sequence ID" value="GBP03215.1"/>
    <property type="molecule type" value="Genomic_DNA"/>
</dbReference>
<comment type="caution">
    <text evidence="1">The sequence shown here is derived from an EMBL/GenBank/DDBJ whole genome shotgun (WGS) entry which is preliminary data.</text>
</comment>
<organism evidence="1 2">
    <name type="scientific">Eumeta variegata</name>
    <name type="common">Bagworm moth</name>
    <name type="synonym">Eumeta japonica</name>
    <dbReference type="NCBI Taxonomy" id="151549"/>
    <lineage>
        <taxon>Eukaryota</taxon>
        <taxon>Metazoa</taxon>
        <taxon>Ecdysozoa</taxon>
        <taxon>Arthropoda</taxon>
        <taxon>Hexapoda</taxon>
        <taxon>Insecta</taxon>
        <taxon>Pterygota</taxon>
        <taxon>Neoptera</taxon>
        <taxon>Endopterygota</taxon>
        <taxon>Lepidoptera</taxon>
        <taxon>Glossata</taxon>
        <taxon>Ditrysia</taxon>
        <taxon>Tineoidea</taxon>
        <taxon>Psychidae</taxon>
        <taxon>Oiketicinae</taxon>
        <taxon>Eumeta</taxon>
    </lineage>
</organism>
<dbReference type="AlphaFoldDB" id="A0A4C1SMJ7"/>
<evidence type="ECO:0000313" key="2">
    <source>
        <dbReference type="Proteomes" id="UP000299102"/>
    </source>
</evidence>
<dbReference type="OrthoDB" id="425619at2759"/>
<name>A0A4C1SMJ7_EUMVA</name>
<reference evidence="1 2" key="1">
    <citation type="journal article" date="2019" name="Commun. Biol.">
        <title>The bagworm genome reveals a unique fibroin gene that provides high tensile strength.</title>
        <authorList>
            <person name="Kono N."/>
            <person name="Nakamura H."/>
            <person name="Ohtoshi R."/>
            <person name="Tomita M."/>
            <person name="Numata K."/>
            <person name="Arakawa K."/>
        </authorList>
    </citation>
    <scope>NUCLEOTIDE SEQUENCE [LARGE SCALE GENOMIC DNA]</scope>
</reference>
<dbReference type="Proteomes" id="UP000299102">
    <property type="component" value="Unassembled WGS sequence"/>
</dbReference>
<evidence type="ECO:0008006" key="3">
    <source>
        <dbReference type="Google" id="ProtNLM"/>
    </source>
</evidence>
<keyword evidence="2" id="KW-1185">Reference proteome</keyword>
<gene>
    <name evidence="1" type="ORF">EVAR_73171_1</name>
</gene>
<protein>
    <recommendedName>
        <fullName evidence="3">Retrotransposon gag domain-containing protein</fullName>
    </recommendedName>
</protein>
<accession>A0A4C1SMJ7</accession>
<sequence>MCQPHVVIITRIFWLLCKAEHRKDIHRAELRGREQKMNETLQDYVLEIEWLVQLAYPGENHLFMDNFKTETFINGIRDPDIKFALKVESATGDGLINSLKQALRKVMDEKEAQDCVWLLGNSLPYMENQRRSGSQQHGEACIYCRRYCG</sequence>
<evidence type="ECO:0000313" key="1">
    <source>
        <dbReference type="EMBL" id="GBP03215.1"/>
    </source>
</evidence>